<reference evidence="3" key="1">
    <citation type="journal article" date="2019" name="Int. J. Syst. Evol. Microbiol.">
        <title>The Global Catalogue of Microorganisms (GCM) 10K type strain sequencing project: providing services to taxonomists for standard genome sequencing and annotation.</title>
        <authorList>
            <consortium name="The Broad Institute Genomics Platform"/>
            <consortium name="The Broad Institute Genome Sequencing Center for Infectious Disease"/>
            <person name="Wu L."/>
            <person name="Ma J."/>
        </authorList>
    </citation>
    <scope>NUCLEOTIDE SEQUENCE [LARGE SCALE GENOMIC DNA]</scope>
    <source>
        <strain evidence="3">JCM 9371</strain>
    </source>
</reference>
<dbReference type="EMBL" id="JBHTGP010000010">
    <property type="protein sequence ID" value="MFD0686439.1"/>
    <property type="molecule type" value="Genomic_DNA"/>
</dbReference>
<accession>A0ABW2XJ27</accession>
<proteinExistence type="predicted"/>
<organism evidence="2 3">
    <name type="scientific">Actinomadura fibrosa</name>
    <dbReference type="NCBI Taxonomy" id="111802"/>
    <lineage>
        <taxon>Bacteria</taxon>
        <taxon>Bacillati</taxon>
        <taxon>Actinomycetota</taxon>
        <taxon>Actinomycetes</taxon>
        <taxon>Streptosporangiales</taxon>
        <taxon>Thermomonosporaceae</taxon>
        <taxon>Actinomadura</taxon>
    </lineage>
</organism>
<name>A0ABW2XJ27_9ACTN</name>
<evidence type="ECO:0000313" key="3">
    <source>
        <dbReference type="Proteomes" id="UP001597063"/>
    </source>
</evidence>
<dbReference type="PANTHER" id="PTHR23242">
    <property type="entry name" value="TRANSCRIPTION FACTOR HOXA13"/>
    <property type="match status" value="1"/>
</dbReference>
<keyword evidence="3" id="KW-1185">Reference proteome</keyword>
<dbReference type="Proteomes" id="UP001597063">
    <property type="component" value="Unassembled WGS sequence"/>
</dbReference>
<feature type="region of interest" description="Disordered" evidence="1">
    <location>
        <begin position="146"/>
        <end position="329"/>
    </location>
</feature>
<dbReference type="RefSeq" id="WP_378323103.1">
    <property type="nucleotide sequence ID" value="NZ_JBHTGP010000010.1"/>
</dbReference>
<feature type="compositionally biased region" description="Basic and acidic residues" evidence="1">
    <location>
        <begin position="266"/>
        <end position="319"/>
    </location>
</feature>
<evidence type="ECO:0000256" key="1">
    <source>
        <dbReference type="SAM" id="MobiDB-lite"/>
    </source>
</evidence>
<evidence type="ECO:0008006" key="4">
    <source>
        <dbReference type="Google" id="ProtNLM"/>
    </source>
</evidence>
<protein>
    <recommendedName>
        <fullName evidence="4">Transposase</fullName>
    </recommendedName>
</protein>
<evidence type="ECO:0000313" key="2">
    <source>
        <dbReference type="EMBL" id="MFD0686439.1"/>
    </source>
</evidence>
<sequence length="329" mass="35155">MDYSSAADELYGVDPADFVATRTRLAREAREAGDAALAKRIGALRRPTLPAWAVNLLARDGSDDLGALLEVGERMRAAWGSGGGMGGLGDLEQRRARLVDALVRRAGELAAGRGSPLRDQAVRDVEDTLFAASMDAGIADEVREGRLSQPRSHTGFVPAGFPVAPGTDGAEPEPPKRKPKPVPKAKSESKAEPETAEPAEPGRERPAAKAKTARADAARARRAETLRKHAESLGRRAEKAERDLAEREDRAGDARRQADAASAEVGRLRHELERAVAARDTAARRADRAEQARARAEEAAREARKAAADARRAADRATGRDTAQGPEKP</sequence>
<feature type="compositionally biased region" description="Basic and acidic residues" evidence="1">
    <location>
        <begin position="200"/>
        <end position="258"/>
    </location>
</feature>
<gene>
    <name evidence="2" type="ORF">ACFQZM_18200</name>
</gene>
<dbReference type="PANTHER" id="PTHR23242:SF9">
    <property type="entry name" value="TRANSCRIPTION FACTOR HOXA13"/>
    <property type="match status" value="1"/>
</dbReference>
<comment type="caution">
    <text evidence="2">The sequence shown here is derived from an EMBL/GenBank/DDBJ whole genome shotgun (WGS) entry which is preliminary data.</text>
</comment>